<feature type="compositionally biased region" description="Basic residues" evidence="1">
    <location>
        <begin position="166"/>
        <end position="181"/>
    </location>
</feature>
<reference evidence="2 3" key="1">
    <citation type="submission" date="2017-04" db="EMBL/GenBank/DDBJ databases">
        <title>Draft genome sequence of Marssonina coronaria NL1: causal agent of apple blotch.</title>
        <authorList>
            <person name="Cheng Q."/>
        </authorList>
    </citation>
    <scope>NUCLEOTIDE SEQUENCE [LARGE SCALE GENOMIC DNA]</scope>
    <source>
        <strain evidence="2 3">NL1</strain>
    </source>
</reference>
<feature type="compositionally biased region" description="Low complexity" evidence="1">
    <location>
        <begin position="152"/>
        <end position="161"/>
    </location>
</feature>
<protein>
    <submittedName>
        <fullName evidence="2">Phosphopentomutase</fullName>
    </submittedName>
</protein>
<feature type="region of interest" description="Disordered" evidence="1">
    <location>
        <begin position="152"/>
        <end position="214"/>
    </location>
</feature>
<evidence type="ECO:0000256" key="1">
    <source>
        <dbReference type="SAM" id="MobiDB-lite"/>
    </source>
</evidence>
<organism evidence="2 3">
    <name type="scientific">Diplocarpon coronariae</name>
    <dbReference type="NCBI Taxonomy" id="2795749"/>
    <lineage>
        <taxon>Eukaryota</taxon>
        <taxon>Fungi</taxon>
        <taxon>Dikarya</taxon>
        <taxon>Ascomycota</taxon>
        <taxon>Pezizomycotina</taxon>
        <taxon>Leotiomycetes</taxon>
        <taxon>Helotiales</taxon>
        <taxon>Drepanopezizaceae</taxon>
        <taxon>Diplocarpon</taxon>
    </lineage>
</organism>
<evidence type="ECO:0000313" key="2">
    <source>
        <dbReference type="EMBL" id="OWP02803.1"/>
    </source>
</evidence>
<dbReference type="AlphaFoldDB" id="A0A218Z5K0"/>
<dbReference type="EMBL" id="MZNU01000208">
    <property type="protein sequence ID" value="OWP02803.1"/>
    <property type="molecule type" value="Genomic_DNA"/>
</dbReference>
<sequence>MVLGIARRFPTGDSRRRMLPCAVSNVHGGDDRGERLASRAASFSVGFIHEPRKSDRPRESKPFGRLRDTAPATIAVPTVWCLGRSTSEKLSPATRGSIPSKRTPACRIYPVMRLLRHAGSPVRQRVAVGGTISPSILPNDHPALRSAPPLATRLTTTTPHPSLDSHRRHGNTSARRPRPPPRRILIQESSLRSHTLPRCNETKQTKPKASAPSLGSSLAFRPLGFCYDTSPLSPAGRRALANPRFVKTASRGLGTPLSADHVVLEVARV</sequence>
<evidence type="ECO:0000313" key="3">
    <source>
        <dbReference type="Proteomes" id="UP000242519"/>
    </source>
</evidence>
<gene>
    <name evidence="2" type="ORF">B2J93_5025</name>
</gene>
<dbReference type="InParanoid" id="A0A218Z5K0"/>
<keyword evidence="3" id="KW-1185">Reference proteome</keyword>
<comment type="caution">
    <text evidence="2">The sequence shown here is derived from an EMBL/GenBank/DDBJ whole genome shotgun (WGS) entry which is preliminary data.</text>
</comment>
<proteinExistence type="predicted"/>
<dbReference type="Proteomes" id="UP000242519">
    <property type="component" value="Unassembled WGS sequence"/>
</dbReference>
<name>A0A218Z5K0_9HELO</name>
<accession>A0A218Z5K0</accession>